<dbReference type="GO" id="GO:0006357">
    <property type="term" value="P:regulation of transcription by RNA polymerase II"/>
    <property type="evidence" value="ECO:0007669"/>
    <property type="project" value="TreeGrafter"/>
</dbReference>
<dbReference type="Pfam" id="PF10513">
    <property type="entry name" value="EPL1"/>
    <property type="match status" value="1"/>
</dbReference>
<feature type="compositionally biased region" description="Basic and acidic residues" evidence="7">
    <location>
        <begin position="948"/>
        <end position="972"/>
    </location>
</feature>
<dbReference type="PROSITE" id="PS01359">
    <property type="entry name" value="ZF_PHD_1"/>
    <property type="match status" value="1"/>
</dbReference>
<feature type="region of interest" description="Disordered" evidence="7">
    <location>
        <begin position="681"/>
        <end position="735"/>
    </location>
</feature>
<protein>
    <recommendedName>
        <fullName evidence="12">PHD finger protein rhinoceros</fullName>
    </recommendedName>
</protein>
<feature type="compositionally biased region" description="Polar residues" evidence="7">
    <location>
        <begin position="1234"/>
        <end position="1248"/>
    </location>
</feature>
<feature type="domain" description="PHD-type" evidence="9">
    <location>
        <begin position="148"/>
        <end position="265"/>
    </location>
</feature>
<feature type="compositionally biased region" description="Low complexity" evidence="7">
    <location>
        <begin position="1324"/>
        <end position="1341"/>
    </location>
</feature>
<evidence type="ECO:0000256" key="1">
    <source>
        <dbReference type="ARBA" id="ARBA00022723"/>
    </source>
</evidence>
<keyword evidence="4" id="KW-0862">Zinc</keyword>
<feature type="region of interest" description="Disordered" evidence="7">
    <location>
        <begin position="1231"/>
        <end position="1387"/>
    </location>
</feature>
<accession>A0A8S4AD97</accession>
<dbReference type="InterPro" id="IPR034732">
    <property type="entry name" value="EPHD"/>
</dbReference>
<evidence type="ECO:0000256" key="5">
    <source>
        <dbReference type="ARBA" id="ARBA00038371"/>
    </source>
</evidence>
<dbReference type="FunFam" id="3.30.40.10:FF:000030">
    <property type="entry name" value="Protein Jade-1 isoform 1"/>
    <property type="match status" value="1"/>
</dbReference>
<dbReference type="InterPro" id="IPR019787">
    <property type="entry name" value="Znf_PHD-finger"/>
</dbReference>
<dbReference type="PROSITE" id="PS50016">
    <property type="entry name" value="ZF_PHD_2"/>
    <property type="match status" value="1"/>
</dbReference>
<organism evidence="10 11">
    <name type="scientific">Candidula unifasciata</name>
    <dbReference type="NCBI Taxonomy" id="100452"/>
    <lineage>
        <taxon>Eukaryota</taxon>
        <taxon>Metazoa</taxon>
        <taxon>Spiralia</taxon>
        <taxon>Lophotrochozoa</taxon>
        <taxon>Mollusca</taxon>
        <taxon>Gastropoda</taxon>
        <taxon>Heterobranchia</taxon>
        <taxon>Euthyneura</taxon>
        <taxon>Panpulmonata</taxon>
        <taxon>Eupulmonata</taxon>
        <taxon>Stylommatophora</taxon>
        <taxon>Helicina</taxon>
        <taxon>Helicoidea</taxon>
        <taxon>Geomitridae</taxon>
        <taxon>Candidula</taxon>
    </lineage>
</organism>
<comment type="caution">
    <text evidence="10">The sequence shown here is derived from an EMBL/GenBank/DDBJ whole genome shotgun (WGS) entry which is preliminary data.</text>
</comment>
<feature type="compositionally biased region" description="Polar residues" evidence="7">
    <location>
        <begin position="773"/>
        <end position="786"/>
    </location>
</feature>
<dbReference type="InterPro" id="IPR019786">
    <property type="entry name" value="Zinc_finger_PHD-type_CS"/>
</dbReference>
<gene>
    <name evidence="10" type="ORF">CUNI_LOCUS22424</name>
</gene>
<feature type="region of interest" description="Disordered" evidence="7">
    <location>
        <begin position="572"/>
        <end position="597"/>
    </location>
</feature>
<dbReference type="Gene3D" id="3.30.40.10">
    <property type="entry name" value="Zinc/RING finger domain, C3HC4 (zinc finger)"/>
    <property type="match status" value="2"/>
</dbReference>
<evidence type="ECO:0000259" key="9">
    <source>
        <dbReference type="PROSITE" id="PS51805"/>
    </source>
</evidence>
<dbReference type="CDD" id="cd15671">
    <property type="entry name" value="ePHD_JADE"/>
    <property type="match status" value="1"/>
</dbReference>
<dbReference type="PROSITE" id="PS51805">
    <property type="entry name" value="EPHD"/>
    <property type="match status" value="1"/>
</dbReference>
<dbReference type="InterPro" id="IPR011011">
    <property type="entry name" value="Znf_FYVE_PHD"/>
</dbReference>
<feature type="region of interest" description="Disordered" evidence="7">
    <location>
        <begin position="984"/>
        <end position="1082"/>
    </location>
</feature>
<dbReference type="EMBL" id="CAJHNH020008581">
    <property type="protein sequence ID" value="CAG5136866.1"/>
    <property type="molecule type" value="Genomic_DNA"/>
</dbReference>
<dbReference type="InterPro" id="IPR050701">
    <property type="entry name" value="Histone_Mod_Regulator"/>
</dbReference>
<dbReference type="InterPro" id="IPR001965">
    <property type="entry name" value="Znf_PHD"/>
</dbReference>
<keyword evidence="11" id="KW-1185">Reference proteome</keyword>
<dbReference type="OrthoDB" id="20839at2759"/>
<dbReference type="FunFam" id="3.30.40.10:FF:000004">
    <property type="entry name" value="Jade family PHD finger 2"/>
    <property type="match status" value="1"/>
</dbReference>
<feature type="region of interest" description="Disordered" evidence="7">
    <location>
        <begin position="931"/>
        <end position="972"/>
    </location>
</feature>
<dbReference type="CDD" id="cd15492">
    <property type="entry name" value="PHD_BRPF_JADE_like"/>
    <property type="match status" value="1"/>
</dbReference>
<sequence length="1387" mass="155649">PPRKYLHEKADETYQACQHELTNMQEVADAIVRYDLDDQDVIWLQLVNDDREEMGLQLINEWNLERMIEELENQCYIKTNALKKTEEGLGIEYDEDVACDVCRMLESEDTNEMVFCDGCDICVHQACYGIQTIPEGSWLCRICALGIKPMCLLCPKRGGAMKSTKSGTKWTHVSCALWIPEVSIGCPEKMEPITKISNIPPSRWALVCCLCKERVGACIQCSVKQCKTAFHVTCGFAHNLDMKTIVDDSDDADGIHLRAYCPKHTKNQNASESESPKKEDLADNENDVSEAEMAKKRSEKLKQLEEEFYTLVDTHEIATKFFIPEEAVDIVTEYWKLKRKVNKNKPLITPKMEEEDQMQKQQQDSLSARMKMFVHLRQDLERARNLCYMISKREKNKRQLFKLKEGVFHAQIRVLTDPDLNLSAREAEKVRQDYYFDSIYSDYGAGSARSNSRQPRENLFTLENLKTPKDFDESSDELSKRGGKISHKSVRLGKSITKKDVGLLKGYGSLTASASTSDKSTLHKRGNIFSEGLKILTDSTAESSEEESLATLAKTTQSSQMSRLGKVKLKEIEEKGSDGEPGDVRTFPESPTKKFVPSSDLRKKLTSILQSKNMMHQRQEKMPPVLSKSVTGALHVDVENSDSDMFTSDTNTDLVSPADQPRNLFDQFKVQGKPILSSPEIQSVTTARSRSHYRKYKIKKHIRRHKKSRLQLLSSSDQSNSSSTTNKPESAVSGAADIASVRQTSHLLSDDTDHDVSSLSPTLTADASDVDCHSSSHPFSTSQLQSGKGKKRKLHRDLISLEPSGKSLHVLDNTMPQLSPSPRVNPRDIYSTIDGDIYVPSGKIQITERTIILDDPVEEKRPRPRSKLRLKKQANSPVKGIISYEVVKDNYDRHDANEDVKPKSDAEEKRNIFDSVLDKDLSEAEIIEKKSESELPSFSPRSLRKHKKQEDVDLETPDKKISDSYHPESVAEVKTEVEYQNDCSENDIHIESRQKRTRSRSLLPTSLPADNDAKGASADENFKPRFEPSRVSPPHTRRSRTSRQSHTDETDGEDGSEDFRINQSRKKCSYTRMSTDGQGGRGVVLTSVPNKLAALHDSRQLIVKDDVKKRVIANLDKIIKGRSRWRGNGFVDRSQTSIDRFVKRTNSSENVFSKPDVIKDPHAKRVSSQPTRHDLTPLQVNKSSSPNTPNDRSFSSKLSVSSPIKAAPRDNVFGAHTSSRNIFNNYRIPRKVDSSSCGQNATPTNIGDTSHKTGDSSDKTGDSSDKTGDSALFGDLDKLQSPGPKEQLSFEDVSRNADLAAVVKTPPKCDPAGLNEDKLDGNRSYRSQSPPSSEGSGASSRILQLDSREGTPSRRITRSHIMEDAQSPGTRSRTREGFLKASQLKFS</sequence>
<name>A0A8S4AD97_9EUPU</name>
<evidence type="ECO:0000256" key="6">
    <source>
        <dbReference type="PROSITE-ProRule" id="PRU00146"/>
    </source>
</evidence>
<feature type="compositionally biased region" description="Polar residues" evidence="7">
    <location>
        <begin position="1178"/>
        <end position="1202"/>
    </location>
</feature>
<dbReference type="Pfam" id="PF13832">
    <property type="entry name" value="zf-HC5HC2H_2"/>
    <property type="match status" value="1"/>
</dbReference>
<dbReference type="InterPro" id="IPR013083">
    <property type="entry name" value="Znf_RING/FYVE/PHD"/>
</dbReference>
<comment type="similarity">
    <text evidence="5">Belongs to the JADE family.</text>
</comment>
<feature type="domain" description="PHD-type" evidence="8">
    <location>
        <begin position="96"/>
        <end position="146"/>
    </location>
</feature>
<dbReference type="PANTHER" id="PTHR13793">
    <property type="entry name" value="PHD FINGER PROTEINS"/>
    <property type="match status" value="1"/>
</dbReference>
<evidence type="ECO:0000256" key="2">
    <source>
        <dbReference type="ARBA" id="ARBA00022737"/>
    </source>
</evidence>
<evidence type="ECO:0008006" key="12">
    <source>
        <dbReference type="Google" id="ProtNLM"/>
    </source>
</evidence>
<reference evidence="10" key="1">
    <citation type="submission" date="2021-04" db="EMBL/GenBank/DDBJ databases">
        <authorList>
            <consortium name="Molecular Ecology Group"/>
        </authorList>
    </citation>
    <scope>NUCLEOTIDE SEQUENCE</scope>
</reference>
<dbReference type="InterPro" id="IPR019542">
    <property type="entry name" value="Enhancer_polycomb-like_N"/>
</dbReference>
<keyword evidence="3 6" id="KW-0863">Zinc-finger</keyword>
<keyword evidence="1" id="KW-0479">Metal-binding</keyword>
<evidence type="ECO:0000313" key="11">
    <source>
        <dbReference type="Proteomes" id="UP000678393"/>
    </source>
</evidence>
<dbReference type="Pfam" id="PF13831">
    <property type="entry name" value="PHD_2"/>
    <property type="match status" value="1"/>
</dbReference>
<feature type="region of interest" description="Disordered" evidence="7">
    <location>
        <begin position="265"/>
        <end position="294"/>
    </location>
</feature>
<dbReference type="SMART" id="SM00249">
    <property type="entry name" value="PHD"/>
    <property type="match status" value="2"/>
</dbReference>
<dbReference type="SUPFAM" id="SSF57903">
    <property type="entry name" value="FYVE/PHD zinc finger"/>
    <property type="match status" value="1"/>
</dbReference>
<evidence type="ECO:0000256" key="7">
    <source>
        <dbReference type="SAM" id="MobiDB-lite"/>
    </source>
</evidence>
<keyword evidence="2" id="KW-0677">Repeat</keyword>
<evidence type="ECO:0000313" key="10">
    <source>
        <dbReference type="EMBL" id="CAG5136866.1"/>
    </source>
</evidence>
<evidence type="ECO:0000256" key="3">
    <source>
        <dbReference type="ARBA" id="ARBA00022771"/>
    </source>
</evidence>
<dbReference type="Proteomes" id="UP000678393">
    <property type="component" value="Unassembled WGS sequence"/>
</dbReference>
<feature type="region of interest" description="Disordered" evidence="7">
    <location>
        <begin position="766"/>
        <end position="794"/>
    </location>
</feature>
<feature type="compositionally biased region" description="Basic and acidic residues" evidence="7">
    <location>
        <begin position="1249"/>
        <end position="1268"/>
    </location>
</feature>
<proteinExistence type="inferred from homology"/>
<feature type="region of interest" description="Disordered" evidence="7">
    <location>
        <begin position="1152"/>
        <end position="1202"/>
    </location>
</feature>
<dbReference type="PANTHER" id="PTHR13793:SF160">
    <property type="entry name" value="PHD FINGER PROTEIN RHINOCEROS"/>
    <property type="match status" value="1"/>
</dbReference>
<dbReference type="GO" id="GO:0008270">
    <property type="term" value="F:zinc ion binding"/>
    <property type="evidence" value="ECO:0007669"/>
    <property type="project" value="UniProtKB-KW"/>
</dbReference>
<feature type="non-terminal residue" evidence="10">
    <location>
        <position position="1387"/>
    </location>
</feature>
<feature type="compositionally biased region" description="Low complexity" evidence="7">
    <location>
        <begin position="710"/>
        <end position="723"/>
    </location>
</feature>
<evidence type="ECO:0000256" key="4">
    <source>
        <dbReference type="ARBA" id="ARBA00022833"/>
    </source>
</evidence>
<evidence type="ECO:0000259" key="8">
    <source>
        <dbReference type="PROSITE" id="PS50016"/>
    </source>
</evidence>
<feature type="compositionally biased region" description="Basic residues" evidence="7">
    <location>
        <begin position="689"/>
        <end position="709"/>
    </location>
</feature>